<evidence type="ECO:0000256" key="5">
    <source>
        <dbReference type="SAM" id="MobiDB-lite"/>
    </source>
</evidence>
<evidence type="ECO:0000256" key="4">
    <source>
        <dbReference type="ARBA" id="ARBA00023157"/>
    </source>
</evidence>
<keyword evidence="2" id="KW-0134">Cell wall</keyword>
<sequence length="408" mass="41890">MQYLHFLAVAAAASAFPTAFASGVESRGIENSANFIPVEATLAGLSGVVNGVKTGKRGIENSANFVPIQGTIAGLSGVANGIATGAEKRGIENSANFIPIQGTIAGLSGVANGIATGAEKRGIENSANFVPIQGTIAGLSGVANGIATGGEEKRDLKNSANFVPIQATAALLSEVENGIKTGKRDNIENSANFIPIQATAALLSGVENNIATGQEAYEHKADEMKHGHHAKRHDDDIDNHANFIPIQATAALLSGVENGIQARAPLAAGLNGNPTDLLTGATGDSSPLKSLIRRYAAEYDEEMAKRAVSHDGRGQRPRPRGEGAGAGMCSIGEVKCCNQVIEDHSKKEALAGLAGINDVLAGNIGLNCNSIPIIGATIQNQCKSSPVCCQNVTQDGLINFGCISLPIN</sequence>
<evidence type="ECO:0000256" key="2">
    <source>
        <dbReference type="ARBA" id="ARBA00022512"/>
    </source>
</evidence>
<dbReference type="OrthoDB" id="4225815at2759"/>
<keyword evidence="4" id="KW-1015">Disulfide bond</keyword>
<feature type="region of interest" description="Disordered" evidence="5">
    <location>
        <begin position="306"/>
        <end position="325"/>
    </location>
</feature>
<proteinExistence type="predicted"/>
<keyword evidence="3" id="KW-0964">Secreted</keyword>
<accession>A0A5C3F910</accession>
<dbReference type="Pfam" id="PF01185">
    <property type="entry name" value="Hydrophobin"/>
    <property type="match status" value="1"/>
</dbReference>
<dbReference type="GO" id="GO:0005199">
    <property type="term" value="F:structural constituent of cell wall"/>
    <property type="evidence" value="ECO:0007669"/>
    <property type="project" value="InterPro"/>
</dbReference>
<dbReference type="InterPro" id="IPR001338">
    <property type="entry name" value="Class_I_Hydrophobin"/>
</dbReference>
<dbReference type="SMART" id="SM00075">
    <property type="entry name" value="HYDRO"/>
    <property type="match status" value="1"/>
</dbReference>
<evidence type="ECO:0000256" key="1">
    <source>
        <dbReference type="ARBA" id="ARBA00004191"/>
    </source>
</evidence>
<protein>
    <recommendedName>
        <fullName evidence="9">Hydrophobin</fullName>
    </recommendedName>
</protein>
<gene>
    <name evidence="7" type="ORF">PSFLO_06384</name>
</gene>
<dbReference type="AlphaFoldDB" id="A0A5C3F910"/>
<evidence type="ECO:0000313" key="7">
    <source>
        <dbReference type="EMBL" id="SPO40902.1"/>
    </source>
</evidence>
<evidence type="ECO:0000313" key="8">
    <source>
        <dbReference type="Proteomes" id="UP000323386"/>
    </source>
</evidence>
<comment type="subcellular location">
    <subcellularLocation>
        <location evidence="1">Secreted</location>
        <location evidence="1">Cell wall</location>
    </subcellularLocation>
</comment>
<feature type="signal peptide" evidence="6">
    <location>
        <begin position="1"/>
        <end position="21"/>
    </location>
</feature>
<organism evidence="7 8">
    <name type="scientific">Pseudozyma flocculosa</name>
    <dbReference type="NCBI Taxonomy" id="84751"/>
    <lineage>
        <taxon>Eukaryota</taxon>
        <taxon>Fungi</taxon>
        <taxon>Dikarya</taxon>
        <taxon>Basidiomycota</taxon>
        <taxon>Ustilaginomycotina</taxon>
        <taxon>Ustilaginomycetes</taxon>
        <taxon>Ustilaginales</taxon>
        <taxon>Ustilaginaceae</taxon>
        <taxon>Pseudozyma</taxon>
    </lineage>
</organism>
<dbReference type="EMBL" id="OOIP01000023">
    <property type="protein sequence ID" value="SPO40902.1"/>
    <property type="molecule type" value="Genomic_DNA"/>
</dbReference>
<dbReference type="Proteomes" id="UP000323386">
    <property type="component" value="Unassembled WGS sequence"/>
</dbReference>
<name>A0A5C3F910_9BASI</name>
<keyword evidence="6" id="KW-0732">Signal</keyword>
<evidence type="ECO:0008006" key="9">
    <source>
        <dbReference type="Google" id="ProtNLM"/>
    </source>
</evidence>
<evidence type="ECO:0000256" key="6">
    <source>
        <dbReference type="SAM" id="SignalP"/>
    </source>
</evidence>
<reference evidence="7 8" key="1">
    <citation type="submission" date="2018-03" db="EMBL/GenBank/DDBJ databases">
        <authorList>
            <person name="Guldener U."/>
        </authorList>
    </citation>
    <scope>NUCLEOTIDE SEQUENCE [LARGE SCALE GENOMIC DNA]</scope>
    <source>
        <strain evidence="7 8">DAOM196992</strain>
    </source>
</reference>
<dbReference type="GO" id="GO:0009277">
    <property type="term" value="C:fungal-type cell wall"/>
    <property type="evidence" value="ECO:0007669"/>
    <property type="project" value="InterPro"/>
</dbReference>
<dbReference type="CDD" id="cd23507">
    <property type="entry name" value="hydrophobin_I"/>
    <property type="match status" value="1"/>
</dbReference>
<keyword evidence="8" id="KW-1185">Reference proteome</keyword>
<evidence type="ECO:0000256" key="3">
    <source>
        <dbReference type="ARBA" id="ARBA00022525"/>
    </source>
</evidence>
<feature type="chain" id="PRO_5023056612" description="Hydrophobin" evidence="6">
    <location>
        <begin position="22"/>
        <end position="408"/>
    </location>
</feature>